<gene>
    <name evidence="1" type="ORF">Taro_035308</name>
</gene>
<accession>A0A843W6B0</accession>
<evidence type="ECO:0000313" key="1">
    <source>
        <dbReference type="EMBL" id="MQM02548.1"/>
    </source>
</evidence>
<dbReference type="OrthoDB" id="306218at2759"/>
<organism evidence="1 2">
    <name type="scientific">Colocasia esculenta</name>
    <name type="common">Wild taro</name>
    <name type="synonym">Arum esculentum</name>
    <dbReference type="NCBI Taxonomy" id="4460"/>
    <lineage>
        <taxon>Eukaryota</taxon>
        <taxon>Viridiplantae</taxon>
        <taxon>Streptophyta</taxon>
        <taxon>Embryophyta</taxon>
        <taxon>Tracheophyta</taxon>
        <taxon>Spermatophyta</taxon>
        <taxon>Magnoliopsida</taxon>
        <taxon>Liliopsida</taxon>
        <taxon>Araceae</taxon>
        <taxon>Aroideae</taxon>
        <taxon>Colocasieae</taxon>
        <taxon>Colocasia</taxon>
    </lineage>
</organism>
<protein>
    <submittedName>
        <fullName evidence="1">Uncharacterized protein</fullName>
    </submittedName>
</protein>
<keyword evidence="2" id="KW-1185">Reference proteome</keyword>
<sequence>MNKRRRMKIWCWVACGGVPTIATRVACVGLWLITMSPISIGSHRLICTHSFKIRYHSVIAITIHCCTFCTTTSPNPSPSIVLHWAAMMLLRCGSRLRAGVDSLRCGRIEPIRSAVQNHDVKHVEDDLAEEESTMMNTTWTIEREERTSCQCRDKSGREEIRNSRSRCCRWLAELRRLQLLAADSQLAVAVNRAHSQWGSGPVRHRYAAGQAGLQSVGTATLCCRRARDATHQAAGGRNSPAAPAGVQHGAFCE</sequence>
<dbReference type="Proteomes" id="UP000652761">
    <property type="component" value="Unassembled WGS sequence"/>
</dbReference>
<comment type="caution">
    <text evidence="1">The sequence shown here is derived from an EMBL/GenBank/DDBJ whole genome shotgun (WGS) entry which is preliminary data.</text>
</comment>
<proteinExistence type="predicted"/>
<dbReference type="AlphaFoldDB" id="A0A843W6B0"/>
<reference evidence="1" key="1">
    <citation type="submission" date="2017-07" db="EMBL/GenBank/DDBJ databases">
        <title>Taro Niue Genome Assembly and Annotation.</title>
        <authorList>
            <person name="Atibalentja N."/>
            <person name="Keating K."/>
            <person name="Fields C.J."/>
        </authorList>
    </citation>
    <scope>NUCLEOTIDE SEQUENCE</scope>
    <source>
        <strain evidence="1">Niue_2</strain>
        <tissue evidence="1">Leaf</tissue>
    </source>
</reference>
<dbReference type="EMBL" id="NMUH01002871">
    <property type="protein sequence ID" value="MQM02548.1"/>
    <property type="molecule type" value="Genomic_DNA"/>
</dbReference>
<name>A0A843W6B0_COLES</name>
<evidence type="ECO:0000313" key="2">
    <source>
        <dbReference type="Proteomes" id="UP000652761"/>
    </source>
</evidence>